<evidence type="ECO:0000256" key="1">
    <source>
        <dbReference type="SAM" id="MobiDB-lite"/>
    </source>
</evidence>
<feature type="compositionally biased region" description="Polar residues" evidence="1">
    <location>
        <begin position="77"/>
        <end position="90"/>
    </location>
</feature>
<proteinExistence type="predicted"/>
<feature type="region of interest" description="Disordered" evidence="1">
    <location>
        <begin position="76"/>
        <end position="126"/>
    </location>
</feature>
<sequence>MYGWKGLLEEEHKKSAHMMPLENTSKKFALIVHFEEMVVLERPPFEVLEVWLEGVSMHLSVGMPLPHNLEFDIYNYTGRSPNSSESSTPEALTPALNPLALQPIKERESFPPKPPRTPSPVERTSL</sequence>
<reference evidence="2" key="1">
    <citation type="submission" date="2020-11" db="EMBL/GenBank/DDBJ databases">
        <authorList>
            <person name="Tran Van P."/>
        </authorList>
    </citation>
    <scope>NUCLEOTIDE SEQUENCE</scope>
</reference>
<gene>
    <name evidence="2" type="ORF">TGEB3V08_LOCUS4031</name>
</gene>
<dbReference type="EMBL" id="OE840356">
    <property type="protein sequence ID" value="CAD7590171.1"/>
    <property type="molecule type" value="Genomic_DNA"/>
</dbReference>
<dbReference type="AlphaFoldDB" id="A0A7R9JVB3"/>
<protein>
    <submittedName>
        <fullName evidence="2">Uncharacterized protein</fullName>
    </submittedName>
</protein>
<evidence type="ECO:0000313" key="2">
    <source>
        <dbReference type="EMBL" id="CAD7590171.1"/>
    </source>
</evidence>
<accession>A0A7R9JVB3</accession>
<organism evidence="2">
    <name type="scientific">Timema genevievae</name>
    <name type="common">Walking stick</name>
    <dbReference type="NCBI Taxonomy" id="629358"/>
    <lineage>
        <taxon>Eukaryota</taxon>
        <taxon>Metazoa</taxon>
        <taxon>Ecdysozoa</taxon>
        <taxon>Arthropoda</taxon>
        <taxon>Hexapoda</taxon>
        <taxon>Insecta</taxon>
        <taxon>Pterygota</taxon>
        <taxon>Neoptera</taxon>
        <taxon>Polyneoptera</taxon>
        <taxon>Phasmatodea</taxon>
        <taxon>Timematodea</taxon>
        <taxon>Timematoidea</taxon>
        <taxon>Timematidae</taxon>
        <taxon>Timema</taxon>
    </lineage>
</organism>
<name>A0A7R9JVB3_TIMGE</name>